<feature type="transmembrane region" description="Helical" evidence="7">
    <location>
        <begin position="455"/>
        <end position="474"/>
    </location>
</feature>
<feature type="transmembrane region" description="Helical" evidence="7">
    <location>
        <begin position="6"/>
        <end position="22"/>
    </location>
</feature>
<evidence type="ECO:0000256" key="3">
    <source>
        <dbReference type="ARBA" id="ARBA00022475"/>
    </source>
</evidence>
<dbReference type="HOGENOM" id="CLU_010531_4_1_12"/>
<feature type="transmembrane region" description="Helical" evidence="7">
    <location>
        <begin position="86"/>
        <end position="109"/>
    </location>
</feature>
<feature type="transmembrane region" description="Helical" evidence="7">
    <location>
        <begin position="480"/>
        <end position="501"/>
    </location>
</feature>
<evidence type="ECO:0000256" key="7">
    <source>
        <dbReference type="SAM" id="Phobius"/>
    </source>
</evidence>
<dbReference type="AlphaFoldDB" id="E1RCN6"/>
<feature type="domain" description="CstA N-terminal" evidence="8">
    <location>
        <begin position="3"/>
        <end position="530"/>
    </location>
</feature>
<evidence type="ECO:0000256" key="4">
    <source>
        <dbReference type="ARBA" id="ARBA00022692"/>
    </source>
</evidence>
<feature type="transmembrane region" description="Helical" evidence="7">
    <location>
        <begin position="290"/>
        <end position="312"/>
    </location>
</feature>
<dbReference type="KEGG" id="ssm:Spirs_0982"/>
<dbReference type="PANTHER" id="PTHR30252">
    <property type="entry name" value="INNER MEMBRANE PEPTIDE TRANSPORTER"/>
    <property type="match status" value="1"/>
</dbReference>
<dbReference type="InterPro" id="IPR051605">
    <property type="entry name" value="CstA"/>
</dbReference>
<evidence type="ECO:0000259" key="8">
    <source>
        <dbReference type="Pfam" id="PF02554"/>
    </source>
</evidence>
<feature type="transmembrane region" description="Helical" evidence="7">
    <location>
        <begin position="62"/>
        <end position="80"/>
    </location>
</feature>
<comment type="similarity">
    <text evidence="2">Belongs to the peptide transporter carbon starvation (CstA) (TC 2.A.114) family.</text>
</comment>
<feature type="transmembrane region" description="Helical" evidence="7">
    <location>
        <begin position="513"/>
        <end position="532"/>
    </location>
</feature>
<keyword evidence="6 7" id="KW-0472">Membrane</keyword>
<keyword evidence="3" id="KW-1003">Cell membrane</keyword>
<dbReference type="Proteomes" id="UP000002318">
    <property type="component" value="Chromosome"/>
</dbReference>
<comment type="subcellular location">
    <subcellularLocation>
        <location evidence="1">Cell membrane</location>
        <topology evidence="1">Multi-pass membrane protein</topology>
    </subcellularLocation>
</comment>
<feature type="transmembrane region" description="Helical" evidence="7">
    <location>
        <begin position="544"/>
        <end position="562"/>
    </location>
</feature>
<feature type="transmembrane region" description="Helical" evidence="7">
    <location>
        <begin position="333"/>
        <end position="355"/>
    </location>
</feature>
<feature type="transmembrane region" description="Helical" evidence="7">
    <location>
        <begin position="161"/>
        <end position="180"/>
    </location>
</feature>
<name>E1RCN6_SEDSS</name>
<sequence length="579" mass="62006">MDAVLIMIVAFVGYIIAYRLYGEFVGKKIFQLTNQNKTPAVEFTDGVDYVPTKRGIIFGHHFTSIAGTGPIVGPAIGVIWGWLPALIWVLVGSIVMGAVQDFSVLVMSLRNQGKSISEVAAGYISKRIRVAFFLIVFIELWLFLAILGMIIAVIFHMYPEAVFPVWMEIPIAIILGWAIYKRNAHVNRATVLAVVAMYITVVLGHVIPLDMPTIGGMPATGVWTIILFIYCFIASTLPVTTLLQPRDYINAWELFIAMGLVVIGVIAASFNGLKIVAPAVQAAPEGAPSLWPFLFITIACGAISGFHSVVASGTTAKQVAQEEDAQFIGYGSMLMEGALAVLVIIATAAGIGLAARGETGAVTGLAKWTQHYASWSAAAGLGAKVGAFVEGAANMISYLGIPKYLGLIIMGVFVASFAGTSMDTTTRLQRYVIQELLGANRVGAAEKKSFFTNKYGATILALLTAGILAFSTGADGKGAMTLWPLFGANNQTLAALALFTASVYLKKRGGKKYLVTLLPGIFMLVLTFWALIENEMSYIAGTKVLLGIINLAIILIVIFVAFESLKKLFSKEDMQAAQA</sequence>
<dbReference type="GO" id="GO:0005886">
    <property type="term" value="C:plasma membrane"/>
    <property type="evidence" value="ECO:0007669"/>
    <property type="project" value="UniProtKB-SubCell"/>
</dbReference>
<keyword evidence="5 7" id="KW-1133">Transmembrane helix</keyword>
<proteinExistence type="inferred from homology"/>
<evidence type="ECO:0000256" key="2">
    <source>
        <dbReference type="ARBA" id="ARBA00007755"/>
    </source>
</evidence>
<gene>
    <name evidence="9" type="ordered locus">Spirs_0982</name>
</gene>
<protein>
    <submittedName>
        <fullName evidence="9">Carbon starvation protein CstA</fullName>
    </submittedName>
</protein>
<evidence type="ECO:0000256" key="5">
    <source>
        <dbReference type="ARBA" id="ARBA00022989"/>
    </source>
</evidence>
<dbReference type="OrthoDB" id="9761224at2"/>
<organism evidence="9 10">
    <name type="scientific">Sediminispirochaeta smaragdinae (strain DSM 11293 / JCM 15392 / SEBR 4228)</name>
    <name type="common">Spirochaeta smaragdinae</name>
    <dbReference type="NCBI Taxonomy" id="573413"/>
    <lineage>
        <taxon>Bacteria</taxon>
        <taxon>Pseudomonadati</taxon>
        <taxon>Spirochaetota</taxon>
        <taxon>Spirochaetia</taxon>
        <taxon>Spirochaetales</taxon>
        <taxon>Spirochaetaceae</taxon>
        <taxon>Sediminispirochaeta</taxon>
    </lineage>
</organism>
<evidence type="ECO:0000313" key="9">
    <source>
        <dbReference type="EMBL" id="ADK80116.1"/>
    </source>
</evidence>
<keyword evidence="10" id="KW-1185">Reference proteome</keyword>
<feature type="transmembrane region" description="Helical" evidence="7">
    <location>
        <begin position="189"/>
        <end position="208"/>
    </location>
</feature>
<dbReference type="InterPro" id="IPR003706">
    <property type="entry name" value="CstA_N"/>
</dbReference>
<keyword evidence="4 7" id="KW-0812">Transmembrane</keyword>
<evidence type="ECO:0000256" key="6">
    <source>
        <dbReference type="ARBA" id="ARBA00023136"/>
    </source>
</evidence>
<dbReference type="GO" id="GO:0009267">
    <property type="term" value="P:cellular response to starvation"/>
    <property type="evidence" value="ECO:0007669"/>
    <property type="project" value="InterPro"/>
</dbReference>
<dbReference type="RefSeq" id="WP_013253580.1">
    <property type="nucleotide sequence ID" value="NC_014364.1"/>
</dbReference>
<dbReference type="Pfam" id="PF02554">
    <property type="entry name" value="CstA"/>
    <property type="match status" value="1"/>
</dbReference>
<dbReference type="EMBL" id="CP002116">
    <property type="protein sequence ID" value="ADK80116.1"/>
    <property type="molecule type" value="Genomic_DNA"/>
</dbReference>
<evidence type="ECO:0000256" key="1">
    <source>
        <dbReference type="ARBA" id="ARBA00004651"/>
    </source>
</evidence>
<accession>E1RCN6</accession>
<feature type="transmembrane region" description="Helical" evidence="7">
    <location>
        <begin position="130"/>
        <end position="155"/>
    </location>
</feature>
<feature type="transmembrane region" description="Helical" evidence="7">
    <location>
        <begin position="404"/>
        <end position="422"/>
    </location>
</feature>
<feature type="transmembrane region" description="Helical" evidence="7">
    <location>
        <begin position="251"/>
        <end position="270"/>
    </location>
</feature>
<dbReference type="eggNOG" id="COG1966">
    <property type="taxonomic scope" value="Bacteria"/>
</dbReference>
<feature type="transmembrane region" description="Helical" evidence="7">
    <location>
        <begin position="220"/>
        <end position="239"/>
    </location>
</feature>
<evidence type="ECO:0000313" key="10">
    <source>
        <dbReference type="Proteomes" id="UP000002318"/>
    </source>
</evidence>
<reference evidence="9 10" key="1">
    <citation type="journal article" date="2010" name="Stand. Genomic Sci.">
        <title>Complete genome sequence of Spirochaeta smaragdinae type strain (SEBR 4228).</title>
        <authorList>
            <person name="Mavromatis K."/>
            <person name="Yasawong M."/>
            <person name="Chertkov O."/>
            <person name="Lapidus A."/>
            <person name="Lucas S."/>
            <person name="Nolan M."/>
            <person name="Del Rio T.G."/>
            <person name="Tice H."/>
            <person name="Cheng J.F."/>
            <person name="Pitluck S."/>
            <person name="Liolios K."/>
            <person name="Ivanova N."/>
            <person name="Tapia R."/>
            <person name="Han C."/>
            <person name="Bruce D."/>
            <person name="Goodwin L."/>
            <person name="Pati A."/>
            <person name="Chen A."/>
            <person name="Palaniappan K."/>
            <person name="Land M."/>
            <person name="Hauser L."/>
            <person name="Chang Y.J."/>
            <person name="Jeffries C.D."/>
            <person name="Detter J.C."/>
            <person name="Rohde M."/>
            <person name="Brambilla E."/>
            <person name="Spring S."/>
            <person name="Goker M."/>
            <person name="Sikorski J."/>
            <person name="Woyke T."/>
            <person name="Bristow J."/>
            <person name="Eisen J.A."/>
            <person name="Markowitz V."/>
            <person name="Hugenholtz P."/>
            <person name="Klenk H.P."/>
            <person name="Kyrpides N.C."/>
        </authorList>
    </citation>
    <scope>NUCLEOTIDE SEQUENCE [LARGE SCALE GENOMIC DNA]</scope>
    <source>
        <strain evidence="10">DSM 11293 / JCM 15392 / SEBR 4228</strain>
    </source>
</reference>
<dbReference type="PANTHER" id="PTHR30252:SF0">
    <property type="entry name" value="PEPTIDE TRANSPORTER CSTA"/>
    <property type="match status" value="1"/>
</dbReference>
<dbReference type="STRING" id="573413.Spirs_0982"/>